<evidence type="ECO:0000313" key="1">
    <source>
        <dbReference type="EMBL" id="KAK5063126.1"/>
    </source>
</evidence>
<dbReference type="Gene3D" id="1.25.40.20">
    <property type="entry name" value="Ankyrin repeat-containing domain"/>
    <property type="match status" value="1"/>
</dbReference>
<gene>
    <name evidence="1" type="ORF">LTR84_005202</name>
</gene>
<dbReference type="EMBL" id="JAVRRD010000002">
    <property type="protein sequence ID" value="KAK5063126.1"/>
    <property type="molecule type" value="Genomic_DNA"/>
</dbReference>
<accession>A0AAV9NP38</accession>
<keyword evidence="2" id="KW-1185">Reference proteome</keyword>
<name>A0AAV9NP38_9EURO</name>
<dbReference type="InterPro" id="IPR036770">
    <property type="entry name" value="Ankyrin_rpt-contain_sf"/>
</dbReference>
<dbReference type="Proteomes" id="UP001358417">
    <property type="component" value="Unassembled WGS sequence"/>
</dbReference>
<dbReference type="SUPFAM" id="SSF48403">
    <property type="entry name" value="Ankyrin repeat"/>
    <property type="match status" value="1"/>
</dbReference>
<sequence length="522" mass="59019">MSGDLEIVNLLLPHYDFVSRTVELEIVLSEVFNNGKEVLASFFDASGFMILANAELMAVALNFRSGREIVELLMERGMLDGPKRQVLLRSAAKKDNWKVMAELLEPWDTTAPGELWISAIRSYDTMNVLLNERGAELRDPTSLLKFAIDHVRDVDESRPWQVDDNFSVITLLLRRKGLEIHLTQDIMKTAIEQNVIELVIGEEGVTAHITEELLEFAASAGNDKQFELLLFRLGTQRIKLDGNVLKSILCKGWLARSVLGTRKSEVQITEEPLIAALSEIDSHEAEEVMEYLLKTEEVKIPLTATVLETVLSTTSTQMVWESLIDRFETGVRITEAMLKAAFGRFHNGQMRMEWLLDKCRYRVEVTENVLEMAAKHGNVKVVKHILDRAGPTVVVTESTLIAAFGNTSEDQYLVQMLLKHLRPGRMTHKVRQAAVCFGRRGNLMFLEKAGIVECSSSAWIPTCQLWQGVRNRNVKMVREALATGADPNYRDLDNISPLEFSDQRHNCEIVSLLLDTRNVDPR</sequence>
<organism evidence="1 2">
    <name type="scientific">Exophiala bonariae</name>
    <dbReference type="NCBI Taxonomy" id="1690606"/>
    <lineage>
        <taxon>Eukaryota</taxon>
        <taxon>Fungi</taxon>
        <taxon>Dikarya</taxon>
        <taxon>Ascomycota</taxon>
        <taxon>Pezizomycotina</taxon>
        <taxon>Eurotiomycetes</taxon>
        <taxon>Chaetothyriomycetidae</taxon>
        <taxon>Chaetothyriales</taxon>
        <taxon>Herpotrichiellaceae</taxon>
        <taxon>Exophiala</taxon>
    </lineage>
</organism>
<evidence type="ECO:0000313" key="2">
    <source>
        <dbReference type="Proteomes" id="UP001358417"/>
    </source>
</evidence>
<dbReference type="RefSeq" id="XP_064711398.1">
    <property type="nucleotide sequence ID" value="XM_064848774.1"/>
</dbReference>
<proteinExistence type="predicted"/>
<reference evidence="1 2" key="1">
    <citation type="submission" date="2023-08" db="EMBL/GenBank/DDBJ databases">
        <title>Black Yeasts Isolated from many extreme environments.</title>
        <authorList>
            <person name="Coleine C."/>
            <person name="Stajich J.E."/>
            <person name="Selbmann L."/>
        </authorList>
    </citation>
    <scope>NUCLEOTIDE SEQUENCE [LARGE SCALE GENOMIC DNA]</scope>
    <source>
        <strain evidence="1 2">CCFEE 5792</strain>
    </source>
</reference>
<dbReference type="InterPro" id="IPR055530">
    <property type="entry name" value="DUF7104"/>
</dbReference>
<protein>
    <submittedName>
        <fullName evidence="1">Uncharacterized protein</fullName>
    </submittedName>
</protein>
<dbReference type="AlphaFoldDB" id="A0AAV9NP38"/>
<dbReference type="GeneID" id="89973380"/>
<comment type="caution">
    <text evidence="1">The sequence shown here is derived from an EMBL/GenBank/DDBJ whole genome shotgun (WGS) entry which is preliminary data.</text>
</comment>
<dbReference type="Pfam" id="PF23397">
    <property type="entry name" value="DUF7104"/>
    <property type="match status" value="1"/>
</dbReference>